<comment type="caution">
    <text evidence="2">The sequence shown here is derived from an EMBL/GenBank/DDBJ whole genome shotgun (WGS) entry which is preliminary data.</text>
</comment>
<feature type="region of interest" description="Disordered" evidence="1">
    <location>
        <begin position="87"/>
        <end position="111"/>
    </location>
</feature>
<dbReference type="RefSeq" id="WP_378069191.1">
    <property type="nucleotide sequence ID" value="NZ_JBHSBL010000019.1"/>
</dbReference>
<dbReference type="EMBL" id="JBHSBL010000019">
    <property type="protein sequence ID" value="MFC4068289.1"/>
    <property type="molecule type" value="Genomic_DNA"/>
</dbReference>
<evidence type="ECO:0000313" key="3">
    <source>
        <dbReference type="Proteomes" id="UP001595867"/>
    </source>
</evidence>
<evidence type="ECO:0000313" key="2">
    <source>
        <dbReference type="EMBL" id="MFC4068289.1"/>
    </source>
</evidence>
<gene>
    <name evidence="2" type="ORF">ACFO0C_25460</name>
</gene>
<organism evidence="2 3">
    <name type="scientific">Actinoplanes subglobosus</name>
    <dbReference type="NCBI Taxonomy" id="1547892"/>
    <lineage>
        <taxon>Bacteria</taxon>
        <taxon>Bacillati</taxon>
        <taxon>Actinomycetota</taxon>
        <taxon>Actinomycetes</taxon>
        <taxon>Micromonosporales</taxon>
        <taxon>Micromonosporaceae</taxon>
        <taxon>Actinoplanes</taxon>
    </lineage>
</organism>
<proteinExistence type="predicted"/>
<dbReference type="Proteomes" id="UP001595867">
    <property type="component" value="Unassembled WGS sequence"/>
</dbReference>
<name>A0ABV8IZR2_9ACTN</name>
<sequence>MARNTHRDNCANAQNPGCVCSGCGGALHGWQGWTRLARDVPSARDDRRRRIEARIERNQRTDELNFNARNRQALVDLARLDITEHLWDTDPKTPPAEPQAQTGDLSDPALSSSDLRRLSTLGDKLMAEPWKEIDADIDRQIKNQQTALDVKRRLADHTWCGLLVALIRWIEKIDTAVQIVTDKAKEFVKDFLVDHLSGLPGKLAEIVVDIVIDRVWSALARLVEAHFPLLGDDTLRALRMLALFACPSVERHPQVYQYTAEPLMGDALNLVSEEVKEQVSTLFNAWWRRRAPEALA</sequence>
<reference evidence="3" key="1">
    <citation type="journal article" date="2019" name="Int. J. Syst. Evol. Microbiol.">
        <title>The Global Catalogue of Microorganisms (GCM) 10K type strain sequencing project: providing services to taxonomists for standard genome sequencing and annotation.</title>
        <authorList>
            <consortium name="The Broad Institute Genomics Platform"/>
            <consortium name="The Broad Institute Genome Sequencing Center for Infectious Disease"/>
            <person name="Wu L."/>
            <person name="Ma J."/>
        </authorList>
    </citation>
    <scope>NUCLEOTIDE SEQUENCE [LARGE SCALE GENOMIC DNA]</scope>
    <source>
        <strain evidence="3">TBRC 5832</strain>
    </source>
</reference>
<protein>
    <submittedName>
        <fullName evidence="2">Uncharacterized protein</fullName>
    </submittedName>
</protein>
<evidence type="ECO:0000256" key="1">
    <source>
        <dbReference type="SAM" id="MobiDB-lite"/>
    </source>
</evidence>
<keyword evidence="3" id="KW-1185">Reference proteome</keyword>
<accession>A0ABV8IZR2</accession>